<sequence>MGSIHALHVETTVVFRGFTTSSVVAPALHSNTMETRRNTPSADAPHTQVEEQDVIYYVLRALARRLDQRQKENTDLRSDDDLPSLAAGPSSSENVTHAQPTELSAGSDEIIDASAALAGDRSAVIYASSANNTEADTPLIANKNAATSTSPAMASGAKRRRSSSREGDRIHKRHRVCQGDDEVSTGTNDVHEAQPRPSQLDLSANGPTHSLCGGQSACPRAAENNGTQHIESNHGAVNSGRSTGPGVIRGDGRISGKRIADRQRAAAAASLPTRSRALLHARQRLRGQPHSFVKQRDHMRLNLLRQLGRESSTKNEATSRLRGDNLTVAGQLGEGETFRRNRLRLKKWALAALAKRARKEMRICQRLRANNRSADDIGAVNSRRPAGLDPTEDNIVHAADNAEARARFDSTVTTPAVTRIAATPTVLVPITDIPPAITLTIRTPTVDIPPALARTAVTSTAAILPDTTYHLATQPLANRPAQRQTGGHEHWRESPAINMASNRVVIPRTKMAALERRMFGNDPPENHKDTYGVHESPDQMVFMEEYCDVVRQYPWIMRRRQRLGTREATTNTLLIDRKYYALLHITAARAKAVTNYNLEKELKLWFKASDWKVNASHEVESEDGNLHAIFGVDESAIERAETSHFSFLF</sequence>
<feature type="compositionally biased region" description="Polar residues" evidence="1">
    <location>
        <begin position="89"/>
        <end position="104"/>
    </location>
</feature>
<feature type="compositionally biased region" description="Polar residues" evidence="1">
    <location>
        <begin position="196"/>
        <end position="208"/>
    </location>
</feature>
<dbReference type="AlphaFoldDB" id="A0A9W8GZW3"/>
<comment type="caution">
    <text evidence="2">The sequence shown here is derived from an EMBL/GenBank/DDBJ whole genome shotgun (WGS) entry which is preliminary data.</text>
</comment>
<feature type="compositionally biased region" description="Polar residues" evidence="1">
    <location>
        <begin position="224"/>
        <end position="242"/>
    </location>
</feature>
<gene>
    <name evidence="2" type="ORF">GGI19_003840</name>
</gene>
<evidence type="ECO:0000256" key="1">
    <source>
        <dbReference type="SAM" id="MobiDB-lite"/>
    </source>
</evidence>
<feature type="region of interest" description="Disordered" evidence="1">
    <location>
        <begin position="138"/>
        <end position="253"/>
    </location>
</feature>
<keyword evidence="3" id="KW-1185">Reference proteome</keyword>
<evidence type="ECO:0000313" key="3">
    <source>
        <dbReference type="Proteomes" id="UP001140011"/>
    </source>
</evidence>
<proteinExistence type="predicted"/>
<organism evidence="2 3">
    <name type="scientific">Coemansia pectinata</name>
    <dbReference type="NCBI Taxonomy" id="1052879"/>
    <lineage>
        <taxon>Eukaryota</taxon>
        <taxon>Fungi</taxon>
        <taxon>Fungi incertae sedis</taxon>
        <taxon>Zoopagomycota</taxon>
        <taxon>Kickxellomycotina</taxon>
        <taxon>Kickxellomycetes</taxon>
        <taxon>Kickxellales</taxon>
        <taxon>Kickxellaceae</taxon>
        <taxon>Coemansia</taxon>
    </lineage>
</organism>
<protein>
    <submittedName>
        <fullName evidence="2">Uncharacterized protein</fullName>
    </submittedName>
</protein>
<dbReference type="Proteomes" id="UP001140011">
    <property type="component" value="Unassembled WGS sequence"/>
</dbReference>
<feature type="region of interest" description="Disordered" evidence="1">
    <location>
        <begin position="70"/>
        <end position="105"/>
    </location>
</feature>
<name>A0A9W8GZW3_9FUNG</name>
<accession>A0A9W8GZW3</accession>
<reference evidence="2" key="1">
    <citation type="submission" date="2022-07" db="EMBL/GenBank/DDBJ databases">
        <title>Phylogenomic reconstructions and comparative analyses of Kickxellomycotina fungi.</title>
        <authorList>
            <person name="Reynolds N.K."/>
            <person name="Stajich J.E."/>
            <person name="Barry K."/>
            <person name="Grigoriev I.V."/>
            <person name="Crous P."/>
            <person name="Smith M.E."/>
        </authorList>
    </citation>
    <scope>NUCLEOTIDE SEQUENCE</scope>
    <source>
        <strain evidence="2">BCRC 34297</strain>
    </source>
</reference>
<dbReference type="OrthoDB" id="5660590at2759"/>
<evidence type="ECO:0000313" key="2">
    <source>
        <dbReference type="EMBL" id="KAJ2752426.1"/>
    </source>
</evidence>
<feature type="compositionally biased region" description="Basic and acidic residues" evidence="1">
    <location>
        <begin position="70"/>
        <end position="80"/>
    </location>
</feature>
<dbReference type="EMBL" id="JANBUH010000283">
    <property type="protein sequence ID" value="KAJ2752426.1"/>
    <property type="molecule type" value="Genomic_DNA"/>
</dbReference>